<evidence type="ECO:0000313" key="2">
    <source>
        <dbReference type="Proteomes" id="UP001149163"/>
    </source>
</evidence>
<gene>
    <name evidence="1" type="ORF">N7482_001558</name>
</gene>
<dbReference type="RefSeq" id="XP_056547289.1">
    <property type="nucleotide sequence ID" value="XM_056683683.1"/>
</dbReference>
<dbReference type="Proteomes" id="UP001149163">
    <property type="component" value="Unassembled WGS sequence"/>
</dbReference>
<proteinExistence type="predicted"/>
<name>A0A9W9IHD9_9EURO</name>
<dbReference type="GeneID" id="81422859"/>
<organism evidence="1 2">
    <name type="scientific">Penicillium canariense</name>
    <dbReference type="NCBI Taxonomy" id="189055"/>
    <lineage>
        <taxon>Eukaryota</taxon>
        <taxon>Fungi</taxon>
        <taxon>Dikarya</taxon>
        <taxon>Ascomycota</taxon>
        <taxon>Pezizomycotina</taxon>
        <taxon>Eurotiomycetes</taxon>
        <taxon>Eurotiomycetidae</taxon>
        <taxon>Eurotiales</taxon>
        <taxon>Aspergillaceae</taxon>
        <taxon>Penicillium</taxon>
    </lineage>
</organism>
<keyword evidence="2" id="KW-1185">Reference proteome</keyword>
<accession>A0A9W9IHD9</accession>
<evidence type="ECO:0000313" key="1">
    <source>
        <dbReference type="EMBL" id="KAJ5175681.1"/>
    </source>
</evidence>
<protein>
    <submittedName>
        <fullName evidence="1">Uncharacterized protein</fullName>
    </submittedName>
</protein>
<comment type="caution">
    <text evidence="1">The sequence shown here is derived from an EMBL/GenBank/DDBJ whole genome shotgun (WGS) entry which is preliminary data.</text>
</comment>
<dbReference type="EMBL" id="JAPQKN010000001">
    <property type="protein sequence ID" value="KAJ5175681.1"/>
    <property type="molecule type" value="Genomic_DNA"/>
</dbReference>
<reference evidence="1" key="2">
    <citation type="journal article" date="2023" name="IMA Fungus">
        <title>Comparative genomic study of the Penicillium genus elucidates a diverse pangenome and 15 lateral gene transfer events.</title>
        <authorList>
            <person name="Petersen C."/>
            <person name="Sorensen T."/>
            <person name="Nielsen M.R."/>
            <person name="Sondergaard T.E."/>
            <person name="Sorensen J.L."/>
            <person name="Fitzpatrick D.A."/>
            <person name="Frisvad J.C."/>
            <person name="Nielsen K.L."/>
        </authorList>
    </citation>
    <scope>NUCLEOTIDE SEQUENCE</scope>
    <source>
        <strain evidence="1">IBT 26290</strain>
    </source>
</reference>
<sequence>MGVKLSWRLSSQPLSSIREKWQMARPPSRTMGDIVATLEICSLSLMGNVIKSDIATNQMNARYGRAKGTPAVGLDFKAEDTISDPMQAQGWLVLFLKRATL</sequence>
<dbReference type="AlphaFoldDB" id="A0A9W9IHD9"/>
<reference evidence="1" key="1">
    <citation type="submission" date="2022-11" db="EMBL/GenBank/DDBJ databases">
        <authorList>
            <person name="Petersen C."/>
        </authorList>
    </citation>
    <scope>NUCLEOTIDE SEQUENCE</scope>
    <source>
        <strain evidence="1">IBT 26290</strain>
    </source>
</reference>